<dbReference type="Proteomes" id="UP000092498">
    <property type="component" value="Chromosome"/>
</dbReference>
<feature type="domain" description="Tetrapyrrole biosynthesis uroporphyrinogen III synthase" evidence="10">
    <location>
        <begin position="16"/>
        <end position="220"/>
    </location>
</feature>
<evidence type="ECO:0000256" key="4">
    <source>
        <dbReference type="ARBA" id="ARBA00023239"/>
    </source>
</evidence>
<accession>A0A1B1AHV8</accession>
<evidence type="ECO:0000313" key="12">
    <source>
        <dbReference type="Proteomes" id="UP000092498"/>
    </source>
</evidence>
<evidence type="ECO:0000256" key="8">
    <source>
        <dbReference type="ARBA" id="ARBA00048617"/>
    </source>
</evidence>
<dbReference type="STRING" id="1759059.ATE48_09580"/>
<reference evidence="11 12" key="1">
    <citation type="submission" date="2015-11" db="EMBL/GenBank/DDBJ databases">
        <title>Whole-Genome Sequence of Candidatus Oderbacter manganicum from the National Park Lower Oder Valley, Germany.</title>
        <authorList>
            <person name="Braun B."/>
            <person name="Liere K."/>
            <person name="Szewzyk U."/>
        </authorList>
    </citation>
    <scope>NUCLEOTIDE SEQUENCE [LARGE SCALE GENOMIC DNA]</scope>
    <source>
        <strain evidence="11 12">OTSz_A_272</strain>
    </source>
</reference>
<gene>
    <name evidence="11" type="ORF">ATE48_09580</name>
</gene>
<dbReference type="GO" id="GO:0004852">
    <property type="term" value="F:uroporphyrinogen-III synthase activity"/>
    <property type="evidence" value="ECO:0007669"/>
    <property type="project" value="UniProtKB-UniRule"/>
</dbReference>
<dbReference type="OrthoDB" id="7204250at2"/>
<dbReference type="PANTHER" id="PTHR38042:SF1">
    <property type="entry name" value="UROPORPHYRINOGEN-III SYNTHASE, CHLOROPLASTIC"/>
    <property type="match status" value="1"/>
</dbReference>
<name>A0A1B1AHV8_9PROT</name>
<keyword evidence="12" id="KW-1185">Reference proteome</keyword>
<dbReference type="SUPFAM" id="SSF69618">
    <property type="entry name" value="HemD-like"/>
    <property type="match status" value="1"/>
</dbReference>
<dbReference type="PANTHER" id="PTHR38042">
    <property type="entry name" value="UROPORPHYRINOGEN-III SYNTHASE, CHLOROPLASTIC"/>
    <property type="match status" value="1"/>
</dbReference>
<comment type="catalytic activity">
    <reaction evidence="8 9">
        <text>hydroxymethylbilane = uroporphyrinogen III + H2O</text>
        <dbReference type="Rhea" id="RHEA:18965"/>
        <dbReference type="ChEBI" id="CHEBI:15377"/>
        <dbReference type="ChEBI" id="CHEBI:57308"/>
        <dbReference type="ChEBI" id="CHEBI:57845"/>
        <dbReference type="EC" id="4.2.1.75"/>
    </reaction>
</comment>
<comment type="function">
    <text evidence="6 9">Catalyzes cyclization of the linear tetrapyrrole, hydroxymethylbilane, to the macrocyclic uroporphyrinogen III.</text>
</comment>
<protein>
    <recommendedName>
        <fullName evidence="7 9">Uroporphyrinogen-III synthase</fullName>
        <ecNumber evidence="3 9">4.2.1.75</ecNumber>
    </recommendedName>
</protein>
<dbReference type="KEGG" id="cbot:ATE48_09580"/>
<dbReference type="Gene3D" id="3.40.50.10090">
    <property type="match status" value="2"/>
</dbReference>
<sequence>MTLRVAITRAEPEASRTAERVRARGAEAVLAPLLTIVACGYDTNSEGAQAIIFTSTNGVHAFPDTRGARDRTILTVGDATAEAARAAGFTDVRSADGDVAALAALAKRELDPGKGKLIHIAGDHVAGDLGGELRAAGFQIERRLAYASVARQNLPEALLQPLDVILFHSARAAETFVALGAPNATTLTAGCLSATIAAAAGRTSWERIVTAIRPREDALLTATVGG</sequence>
<keyword evidence="4 9" id="KW-0456">Lyase</keyword>
<dbReference type="InParanoid" id="A0A1B1AHV8"/>
<evidence type="ECO:0000256" key="5">
    <source>
        <dbReference type="ARBA" id="ARBA00023244"/>
    </source>
</evidence>
<evidence type="ECO:0000259" key="10">
    <source>
        <dbReference type="Pfam" id="PF02602"/>
    </source>
</evidence>
<dbReference type="CDD" id="cd06578">
    <property type="entry name" value="HemD"/>
    <property type="match status" value="1"/>
</dbReference>
<dbReference type="InterPro" id="IPR036108">
    <property type="entry name" value="4pyrrol_syn_uPrphyn_synt_sf"/>
</dbReference>
<dbReference type="RefSeq" id="WP_066770658.1">
    <property type="nucleotide sequence ID" value="NZ_CP013244.1"/>
</dbReference>
<comment type="similarity">
    <text evidence="2 9">Belongs to the uroporphyrinogen-III synthase family.</text>
</comment>
<dbReference type="EMBL" id="CP013244">
    <property type="protein sequence ID" value="ANP46152.1"/>
    <property type="molecule type" value="Genomic_DNA"/>
</dbReference>
<evidence type="ECO:0000256" key="7">
    <source>
        <dbReference type="ARBA" id="ARBA00040167"/>
    </source>
</evidence>
<evidence type="ECO:0000313" key="11">
    <source>
        <dbReference type="EMBL" id="ANP46152.1"/>
    </source>
</evidence>
<evidence type="ECO:0000256" key="2">
    <source>
        <dbReference type="ARBA" id="ARBA00008133"/>
    </source>
</evidence>
<organism evidence="11 12">
    <name type="scientific">Candidatus Viadribacter manganicus</name>
    <dbReference type="NCBI Taxonomy" id="1759059"/>
    <lineage>
        <taxon>Bacteria</taxon>
        <taxon>Pseudomonadati</taxon>
        <taxon>Pseudomonadota</taxon>
        <taxon>Alphaproteobacteria</taxon>
        <taxon>Hyphomonadales</taxon>
        <taxon>Hyphomonadaceae</taxon>
        <taxon>Candidatus Viadribacter</taxon>
    </lineage>
</organism>
<evidence type="ECO:0000256" key="3">
    <source>
        <dbReference type="ARBA" id="ARBA00013109"/>
    </source>
</evidence>
<dbReference type="AlphaFoldDB" id="A0A1B1AHV8"/>
<dbReference type="EC" id="4.2.1.75" evidence="3 9"/>
<keyword evidence="5 9" id="KW-0627">Porphyrin biosynthesis</keyword>
<dbReference type="GO" id="GO:0006780">
    <property type="term" value="P:uroporphyrinogen III biosynthetic process"/>
    <property type="evidence" value="ECO:0007669"/>
    <property type="project" value="UniProtKB-UniRule"/>
</dbReference>
<evidence type="ECO:0000256" key="1">
    <source>
        <dbReference type="ARBA" id="ARBA00004772"/>
    </source>
</evidence>
<dbReference type="InterPro" id="IPR003754">
    <property type="entry name" value="4pyrrol_synth_uPrphyn_synth"/>
</dbReference>
<comment type="pathway">
    <text evidence="1 9">Porphyrin-containing compound metabolism; protoporphyrin-IX biosynthesis; coproporphyrinogen-III from 5-aminolevulinate: step 3/4.</text>
</comment>
<evidence type="ECO:0000256" key="6">
    <source>
        <dbReference type="ARBA" id="ARBA00037589"/>
    </source>
</evidence>
<proteinExistence type="inferred from homology"/>
<dbReference type="GO" id="GO:0006782">
    <property type="term" value="P:protoporphyrinogen IX biosynthetic process"/>
    <property type="evidence" value="ECO:0007669"/>
    <property type="project" value="UniProtKB-UniRule"/>
</dbReference>
<evidence type="ECO:0000256" key="9">
    <source>
        <dbReference type="RuleBase" id="RU366031"/>
    </source>
</evidence>
<dbReference type="InterPro" id="IPR039793">
    <property type="entry name" value="UROS/Hem4"/>
</dbReference>
<dbReference type="Pfam" id="PF02602">
    <property type="entry name" value="HEM4"/>
    <property type="match status" value="1"/>
</dbReference>